<dbReference type="EMBL" id="MU842999">
    <property type="protein sequence ID" value="KAK2023438.1"/>
    <property type="molecule type" value="Genomic_DNA"/>
</dbReference>
<organism evidence="1 2">
    <name type="scientific">Colletotrichum zoysiae</name>
    <dbReference type="NCBI Taxonomy" id="1216348"/>
    <lineage>
        <taxon>Eukaryota</taxon>
        <taxon>Fungi</taxon>
        <taxon>Dikarya</taxon>
        <taxon>Ascomycota</taxon>
        <taxon>Pezizomycotina</taxon>
        <taxon>Sordariomycetes</taxon>
        <taxon>Hypocreomycetidae</taxon>
        <taxon>Glomerellales</taxon>
        <taxon>Glomerellaceae</taxon>
        <taxon>Colletotrichum</taxon>
        <taxon>Colletotrichum graminicola species complex</taxon>
    </lineage>
</organism>
<comment type="caution">
    <text evidence="1">The sequence shown here is derived from an EMBL/GenBank/DDBJ whole genome shotgun (WGS) entry which is preliminary data.</text>
</comment>
<proteinExistence type="predicted"/>
<protein>
    <submittedName>
        <fullName evidence="1">Uncharacterized protein</fullName>
    </submittedName>
</protein>
<accession>A0AAD9H785</accession>
<dbReference type="AlphaFoldDB" id="A0AAD9H785"/>
<evidence type="ECO:0000313" key="2">
    <source>
        <dbReference type="Proteomes" id="UP001232148"/>
    </source>
</evidence>
<keyword evidence="2" id="KW-1185">Reference proteome</keyword>
<name>A0AAD9H785_9PEZI</name>
<sequence length="495" mass="54329">MAAPAGGIGAPGMFKLTVRDNVPAIQAEERPACEAWLCSIGFLGPGRDEDEALEEMGLSLDEARNDDLLDLVKNLTPGSIFRGPDKLFNACLEFLLLRSAVSDNNKGNDFISCSAFTTNILPINTPIHQQTGQPAWQTEIQAYLNAVDNSWLDNNSSPRPSDHHNRQTCTSAAWTSMLTHLRSKAAAALGSKVGRPMYEVAELLARLQEARNLAGDAAVGGPPRAPAQPAGPFGDRLEDEADLYQLAVRAMLGGRTVAEFSRLRARERATLLRHHLVQPQPIWVEELDSDDALPDSQTAAGLLLRQLSWMGADDVGQRMVAEARAAYYGENVFRLPLGSLQSFLSDSLEDGVTKTSVPPLVQKGVVVDLRPSDYFRMVQQAADATAAPWIERELSLLLFFTQAGSITIREPPALVEEDEHTHRFQVITIAPVVKRLLAAFGERLNVVQDVFRPPSTRQLCLLPYWDRPTKEARRRVEQGTASLPDTIRVEIASLA</sequence>
<evidence type="ECO:0000313" key="1">
    <source>
        <dbReference type="EMBL" id="KAK2023438.1"/>
    </source>
</evidence>
<gene>
    <name evidence="1" type="ORF">LX32DRAFT_656945</name>
</gene>
<dbReference type="Proteomes" id="UP001232148">
    <property type="component" value="Unassembled WGS sequence"/>
</dbReference>
<reference evidence="1" key="1">
    <citation type="submission" date="2021-06" db="EMBL/GenBank/DDBJ databases">
        <title>Comparative genomics, transcriptomics and evolutionary studies reveal genomic signatures of adaptation to plant cell wall in hemibiotrophic fungi.</title>
        <authorList>
            <consortium name="DOE Joint Genome Institute"/>
            <person name="Baroncelli R."/>
            <person name="Diaz J.F."/>
            <person name="Benocci T."/>
            <person name="Peng M."/>
            <person name="Battaglia E."/>
            <person name="Haridas S."/>
            <person name="Andreopoulos W."/>
            <person name="Labutti K."/>
            <person name="Pangilinan J."/>
            <person name="Floch G.L."/>
            <person name="Makela M.R."/>
            <person name="Henrissat B."/>
            <person name="Grigoriev I.V."/>
            <person name="Crouch J.A."/>
            <person name="De Vries R.P."/>
            <person name="Sukno S.A."/>
            <person name="Thon M.R."/>
        </authorList>
    </citation>
    <scope>NUCLEOTIDE SEQUENCE</scope>
    <source>
        <strain evidence="1">MAFF235873</strain>
    </source>
</reference>